<accession>A0A9D3MQC1</accession>
<comment type="caution">
    <text evidence="3">The sequence shown here is derived from an EMBL/GenBank/DDBJ whole genome shotgun (WGS) entry which is preliminary data.</text>
</comment>
<sequence length="197" mass="21386">MSITGGSLTRMKAIRMIAMRTALVLSCLFLAGRSATSIESQSAPRPCVVLRTDLARGVQPPEGRLGSGGGWEWEPAGAPGSIAVTQGCTLTVWTEEGGHQTFPSGTQVHLKGWEWISQTLAFHCSCEKEGVQGLGDQWETFKEQHIDPTVDRGNNAYCNKKMVLVNRNGKCKLKNTLIHATEENVIQLVAVMCNSSK</sequence>
<organism evidence="3 4">
    <name type="scientific">Anguilla anguilla</name>
    <name type="common">European freshwater eel</name>
    <name type="synonym">Muraena anguilla</name>
    <dbReference type="NCBI Taxonomy" id="7936"/>
    <lineage>
        <taxon>Eukaryota</taxon>
        <taxon>Metazoa</taxon>
        <taxon>Chordata</taxon>
        <taxon>Craniata</taxon>
        <taxon>Vertebrata</taxon>
        <taxon>Euteleostomi</taxon>
        <taxon>Actinopterygii</taxon>
        <taxon>Neopterygii</taxon>
        <taxon>Teleostei</taxon>
        <taxon>Anguilliformes</taxon>
        <taxon>Anguillidae</taxon>
        <taxon>Anguilla</taxon>
    </lineage>
</organism>
<reference evidence="3" key="1">
    <citation type="submission" date="2021-01" db="EMBL/GenBank/DDBJ databases">
        <title>A chromosome-scale assembly of European eel, Anguilla anguilla.</title>
        <authorList>
            <person name="Henkel C."/>
            <person name="Jong-Raadsen S.A."/>
            <person name="Dufour S."/>
            <person name="Weltzien F.-A."/>
            <person name="Palstra A.P."/>
            <person name="Pelster B."/>
            <person name="Spaink H.P."/>
            <person name="Van Den Thillart G.E."/>
            <person name="Jansen H."/>
            <person name="Zahm M."/>
            <person name="Klopp C."/>
            <person name="Cedric C."/>
            <person name="Louis A."/>
            <person name="Berthelot C."/>
            <person name="Parey E."/>
            <person name="Roest Crollius H."/>
            <person name="Montfort J."/>
            <person name="Robinson-Rechavi M."/>
            <person name="Bucao C."/>
            <person name="Bouchez O."/>
            <person name="Gislard M."/>
            <person name="Lluch J."/>
            <person name="Milhes M."/>
            <person name="Lampietro C."/>
            <person name="Lopez Roques C."/>
            <person name="Donnadieu C."/>
            <person name="Braasch I."/>
            <person name="Desvignes T."/>
            <person name="Postlethwait J."/>
            <person name="Bobe J."/>
            <person name="Guiguen Y."/>
            <person name="Dirks R."/>
        </authorList>
    </citation>
    <scope>NUCLEOTIDE SEQUENCE</scope>
    <source>
        <strain evidence="3">Tag_6206</strain>
        <tissue evidence="3">Liver</tissue>
    </source>
</reference>
<feature type="domain" description="Ribonuclease A-domain" evidence="2">
    <location>
        <begin position="138"/>
        <end position="187"/>
    </location>
</feature>
<feature type="signal peptide" evidence="1">
    <location>
        <begin position="1"/>
        <end position="37"/>
    </location>
</feature>
<proteinExistence type="predicted"/>
<dbReference type="Proteomes" id="UP001044222">
    <property type="component" value="Unassembled WGS sequence"/>
</dbReference>
<evidence type="ECO:0000313" key="3">
    <source>
        <dbReference type="EMBL" id="KAG5852033.1"/>
    </source>
</evidence>
<protein>
    <recommendedName>
        <fullName evidence="2">Ribonuclease A-domain domain-containing protein</fullName>
    </recommendedName>
</protein>
<dbReference type="Pfam" id="PF00074">
    <property type="entry name" value="RnaseA"/>
    <property type="match status" value="1"/>
</dbReference>
<dbReference type="InterPro" id="IPR036816">
    <property type="entry name" value="RNaseA-like_dom_sf"/>
</dbReference>
<dbReference type="EMBL" id="JAFIRN010000003">
    <property type="protein sequence ID" value="KAG5852033.1"/>
    <property type="molecule type" value="Genomic_DNA"/>
</dbReference>
<dbReference type="InterPro" id="IPR023412">
    <property type="entry name" value="RNaseA_domain"/>
</dbReference>
<evidence type="ECO:0000313" key="4">
    <source>
        <dbReference type="Proteomes" id="UP001044222"/>
    </source>
</evidence>
<feature type="chain" id="PRO_5039550724" description="Ribonuclease A-domain domain-containing protein" evidence="1">
    <location>
        <begin position="38"/>
        <end position="197"/>
    </location>
</feature>
<dbReference type="Gene3D" id="3.10.130.10">
    <property type="entry name" value="Ribonuclease A-like domain"/>
    <property type="match status" value="1"/>
</dbReference>
<evidence type="ECO:0000259" key="2">
    <source>
        <dbReference type="Pfam" id="PF00074"/>
    </source>
</evidence>
<dbReference type="AlphaFoldDB" id="A0A9D3MQC1"/>
<gene>
    <name evidence="3" type="ORF">ANANG_G00058140</name>
</gene>
<name>A0A9D3MQC1_ANGAN</name>
<keyword evidence="4" id="KW-1185">Reference proteome</keyword>
<dbReference type="SUPFAM" id="SSF54076">
    <property type="entry name" value="RNase A-like"/>
    <property type="match status" value="1"/>
</dbReference>
<evidence type="ECO:0000256" key="1">
    <source>
        <dbReference type="SAM" id="SignalP"/>
    </source>
</evidence>
<keyword evidence="1" id="KW-0732">Signal</keyword>